<dbReference type="GO" id="GO:0032259">
    <property type="term" value="P:methylation"/>
    <property type="evidence" value="ECO:0007669"/>
    <property type="project" value="UniProtKB-KW"/>
</dbReference>
<reference evidence="1 2" key="1">
    <citation type="submission" date="2016-10" db="EMBL/GenBank/DDBJ databases">
        <authorList>
            <person name="de Groot N.N."/>
        </authorList>
    </citation>
    <scope>NUCLEOTIDE SEQUENCE [LARGE SCALE GENOMIC DNA]</scope>
    <source>
        <strain evidence="1 2">DSM 44993</strain>
    </source>
</reference>
<keyword evidence="1" id="KW-0808">Transferase</keyword>
<dbReference type="Pfam" id="PF04672">
    <property type="entry name" value="Methyltransf_19"/>
    <property type="match status" value="1"/>
</dbReference>
<dbReference type="RefSeq" id="WP_425425297.1">
    <property type="nucleotide sequence ID" value="NZ_FOEF01000007.1"/>
</dbReference>
<dbReference type="AlphaFoldDB" id="A0A1H8XGA3"/>
<dbReference type="GO" id="GO:0008168">
    <property type="term" value="F:methyltransferase activity"/>
    <property type="evidence" value="ECO:0007669"/>
    <property type="project" value="UniProtKB-KW"/>
</dbReference>
<keyword evidence="1" id="KW-0489">Methyltransferase</keyword>
<proteinExistence type="predicted"/>
<dbReference type="PIRSF" id="PIRSF017393">
    <property type="entry name" value="MTase_SAV2177"/>
    <property type="match status" value="1"/>
</dbReference>
<name>A0A1H8XGA3_9PSEU</name>
<evidence type="ECO:0000313" key="1">
    <source>
        <dbReference type="EMBL" id="SEP38862.1"/>
    </source>
</evidence>
<protein>
    <submittedName>
        <fullName evidence="1">S-adenosyl methyltransferase</fullName>
    </submittedName>
</protein>
<dbReference type="STRING" id="394193.SAMN04489732_107194"/>
<dbReference type="EMBL" id="FOEF01000007">
    <property type="protein sequence ID" value="SEP38862.1"/>
    <property type="molecule type" value="Genomic_DNA"/>
</dbReference>
<organism evidence="1 2">
    <name type="scientific">Amycolatopsis saalfeldensis</name>
    <dbReference type="NCBI Taxonomy" id="394193"/>
    <lineage>
        <taxon>Bacteria</taxon>
        <taxon>Bacillati</taxon>
        <taxon>Actinomycetota</taxon>
        <taxon>Actinomycetes</taxon>
        <taxon>Pseudonocardiales</taxon>
        <taxon>Pseudonocardiaceae</taxon>
        <taxon>Amycolatopsis</taxon>
    </lineage>
</organism>
<gene>
    <name evidence="1" type="ORF">SAMN04489732_107194</name>
</gene>
<dbReference type="Gene3D" id="3.40.50.150">
    <property type="entry name" value="Vaccinia Virus protein VP39"/>
    <property type="match status" value="1"/>
</dbReference>
<sequence>MLLSDELNAPPGVDPYRASVARIYDYLLGGKDNYAVDREEAARIIAKMPELADATRENRAFLIRAIRFLATNAGITQFLDCGSGLPTAENVHQVAQRINADAKVVYSDYDPIVAANGRALLEDTSRTRYIEADIFDTGSILDDDTVRSHLNWNEPIAVLFVATLHHHKGDRGRPAEVTAEFLDRLPSGSYLVISHLVDPHDGSSDDAAIAELREIVRTGSLRGVISRTQDEIRELFHTTELIPPGPGRAPEVVPLMDWWPDGPLLHAPNVAQRIMVGGVGRKP</sequence>
<dbReference type="InterPro" id="IPR029063">
    <property type="entry name" value="SAM-dependent_MTases_sf"/>
</dbReference>
<dbReference type="InterPro" id="IPR006764">
    <property type="entry name" value="SAM_dep_MeTrfase_SAV2177_type"/>
</dbReference>
<evidence type="ECO:0000313" key="2">
    <source>
        <dbReference type="Proteomes" id="UP000198582"/>
    </source>
</evidence>
<keyword evidence="2" id="KW-1185">Reference proteome</keyword>
<dbReference type="SUPFAM" id="SSF53335">
    <property type="entry name" value="S-adenosyl-L-methionine-dependent methyltransferases"/>
    <property type="match status" value="1"/>
</dbReference>
<accession>A0A1H8XGA3</accession>
<dbReference type="Proteomes" id="UP000198582">
    <property type="component" value="Unassembled WGS sequence"/>
</dbReference>